<dbReference type="RefSeq" id="WP_192536872.1">
    <property type="nucleotide sequence ID" value="NZ_RRZB01000004.1"/>
</dbReference>
<feature type="signal peptide" evidence="3">
    <location>
        <begin position="1"/>
        <end position="33"/>
    </location>
</feature>
<dbReference type="PANTHER" id="PTHR40841:SF2">
    <property type="entry name" value="SIDEROPHORE-DEGRADING ESTERASE (EUROFUNG)"/>
    <property type="match status" value="1"/>
</dbReference>
<dbReference type="InterPro" id="IPR000801">
    <property type="entry name" value="Esterase-like"/>
</dbReference>
<evidence type="ECO:0000313" key="5">
    <source>
        <dbReference type="Proteomes" id="UP001645038"/>
    </source>
</evidence>
<dbReference type="InterPro" id="IPR029058">
    <property type="entry name" value="AB_hydrolase_fold"/>
</dbReference>
<keyword evidence="2 4" id="KW-0378">Hydrolase</keyword>
<proteinExistence type="inferred from homology"/>
<keyword evidence="5" id="KW-1185">Reference proteome</keyword>
<dbReference type="GO" id="GO:0016787">
    <property type="term" value="F:hydrolase activity"/>
    <property type="evidence" value="ECO:0007669"/>
    <property type="project" value="UniProtKB-KW"/>
</dbReference>
<dbReference type="PANTHER" id="PTHR40841">
    <property type="entry name" value="SIDEROPHORE TRIACETYLFUSARININE C ESTERASE"/>
    <property type="match status" value="1"/>
</dbReference>
<dbReference type="InterPro" id="IPR052558">
    <property type="entry name" value="Siderophore_Hydrolase_D"/>
</dbReference>
<keyword evidence="3" id="KW-0732">Signal</keyword>
<feature type="chain" id="PRO_5045557126" evidence="3">
    <location>
        <begin position="34"/>
        <end position="335"/>
    </location>
</feature>
<reference evidence="4 5" key="1">
    <citation type="submission" date="2020-07" db="EMBL/GenBank/DDBJ databases">
        <title>Halophilic bacteria isolated from french cheeses.</title>
        <authorList>
            <person name="Kothe C.I."/>
            <person name="Farah-Kraiem B."/>
            <person name="Renault P."/>
            <person name="Dridi B."/>
        </authorList>
    </citation>
    <scope>NUCLEOTIDE SEQUENCE [LARGE SCALE GENOMIC DNA]</scope>
    <source>
        <strain evidence="4 5">FME20</strain>
    </source>
</reference>
<gene>
    <name evidence="4" type="ORF">EI547_02730</name>
</gene>
<evidence type="ECO:0000256" key="3">
    <source>
        <dbReference type="SAM" id="SignalP"/>
    </source>
</evidence>
<evidence type="ECO:0000256" key="1">
    <source>
        <dbReference type="ARBA" id="ARBA00005622"/>
    </source>
</evidence>
<organism evidence="4 5">
    <name type="scientific">Halomonas colorata</name>
    <dbReference type="NCBI Taxonomy" id="2742615"/>
    <lineage>
        <taxon>Bacteria</taxon>
        <taxon>Pseudomonadati</taxon>
        <taxon>Pseudomonadota</taxon>
        <taxon>Gammaproteobacteria</taxon>
        <taxon>Oceanospirillales</taxon>
        <taxon>Halomonadaceae</taxon>
        <taxon>Halomonas</taxon>
    </lineage>
</organism>
<dbReference type="Pfam" id="PF00756">
    <property type="entry name" value="Esterase"/>
    <property type="match status" value="1"/>
</dbReference>
<name>A0ABR9FUR1_9GAMM</name>
<dbReference type="EMBL" id="RRZB01000004">
    <property type="protein sequence ID" value="MBE0462375.1"/>
    <property type="molecule type" value="Genomic_DNA"/>
</dbReference>
<dbReference type="Gene3D" id="3.40.50.1820">
    <property type="entry name" value="alpha/beta hydrolase"/>
    <property type="match status" value="1"/>
</dbReference>
<protein>
    <submittedName>
        <fullName evidence="4">Alpha/beta hydrolase</fullName>
    </submittedName>
</protein>
<dbReference type="Proteomes" id="UP001645038">
    <property type="component" value="Unassembled WGS sequence"/>
</dbReference>
<evidence type="ECO:0000256" key="2">
    <source>
        <dbReference type="ARBA" id="ARBA00022801"/>
    </source>
</evidence>
<evidence type="ECO:0000313" key="4">
    <source>
        <dbReference type="EMBL" id="MBE0462375.1"/>
    </source>
</evidence>
<dbReference type="SUPFAM" id="SSF53474">
    <property type="entry name" value="alpha/beta-Hydrolases"/>
    <property type="match status" value="1"/>
</dbReference>
<comment type="similarity">
    <text evidence="1">Belongs to the esterase D family.</text>
</comment>
<comment type="caution">
    <text evidence="4">The sequence shown here is derived from an EMBL/GenBank/DDBJ whole genome shotgun (WGS) entry which is preliminary data.</text>
</comment>
<accession>A0ABR9FUR1</accession>
<sequence length="335" mass="37131">MLLTPYKTYRLPHLLGAALTLALICFGSTAALAQQREPTMSLAHTVLDESLDEYRFERFSVASADDERHWRVTLAIPTGAAPEAGFPAFWMLDGNAALMEFDTDLLKELALQTPPPILVFLGYANDLRIDPARMRDYTFSALPDDNAETPPERRGGGANAFLETIERQIRPEIATRVKTDTTQQTLWGHSLGGLFALHTLYTRTGAFSTYAAGSPSLWWADGALLGEPERRFTANNSGHPARVLLSMGGGERARDTRHRDMSNPRVQAHLRRVASVPTDSTEKLAERLQQVHGIQASYREFPELSHGLTFRASLMDALHQVVGIPDHSNTRGTIR</sequence>